<gene>
    <name evidence="5" type="ORF">ROA7023_02482</name>
</gene>
<protein>
    <submittedName>
        <fullName evidence="5">Autoinducer binding domain protein</fullName>
    </submittedName>
</protein>
<proteinExistence type="predicted"/>
<dbReference type="EMBL" id="FWFZ01000011">
    <property type="protein sequence ID" value="SLN54923.1"/>
    <property type="molecule type" value="Genomic_DNA"/>
</dbReference>
<dbReference type="GO" id="GO:0003677">
    <property type="term" value="F:DNA binding"/>
    <property type="evidence" value="ECO:0007669"/>
    <property type="project" value="UniProtKB-KW"/>
</dbReference>
<evidence type="ECO:0000313" key="5">
    <source>
        <dbReference type="EMBL" id="SLN54923.1"/>
    </source>
</evidence>
<evidence type="ECO:0000256" key="3">
    <source>
        <dbReference type="ARBA" id="ARBA00023163"/>
    </source>
</evidence>
<evidence type="ECO:0000313" key="6">
    <source>
        <dbReference type="Proteomes" id="UP000193900"/>
    </source>
</evidence>
<dbReference type="InterPro" id="IPR036693">
    <property type="entry name" value="TF_LuxR_autoind-bd_dom_sf"/>
</dbReference>
<evidence type="ECO:0000256" key="1">
    <source>
        <dbReference type="ARBA" id="ARBA00023015"/>
    </source>
</evidence>
<organism evidence="5 6">
    <name type="scientific">Roseisalinus antarcticus</name>
    <dbReference type="NCBI Taxonomy" id="254357"/>
    <lineage>
        <taxon>Bacteria</taxon>
        <taxon>Pseudomonadati</taxon>
        <taxon>Pseudomonadota</taxon>
        <taxon>Alphaproteobacteria</taxon>
        <taxon>Rhodobacterales</taxon>
        <taxon>Roseobacteraceae</taxon>
        <taxon>Roseisalinus</taxon>
    </lineage>
</organism>
<dbReference type="Proteomes" id="UP000193900">
    <property type="component" value="Unassembled WGS sequence"/>
</dbReference>
<dbReference type="SUPFAM" id="SSF75516">
    <property type="entry name" value="Pheromone-binding domain of LuxR-like quorum-sensing transcription factors"/>
    <property type="match status" value="1"/>
</dbReference>
<feature type="domain" description="Transcription factor LuxR-like autoinducer-binding" evidence="4">
    <location>
        <begin position="35"/>
        <end position="121"/>
    </location>
</feature>
<sequence length="170" mass="18872">MPSELSIMIEQDLARLESVSPSGFALAFHIRFTTPAFLFQTYDRAWLDIYSQEGLVMSDPIVGFGFSHDGTGWVRWSDLADSDPAGVLARSAEYGLRFGVAVVIDDGGSRSVAGHARHDREYTDDEIGQIVEIVTRLHRNTQSDQDLSSDALAELKRMSVILTHPDRKSD</sequence>
<dbReference type="Pfam" id="PF03472">
    <property type="entry name" value="Autoind_bind"/>
    <property type="match status" value="1"/>
</dbReference>
<name>A0A1Y5T3K5_9RHOB</name>
<reference evidence="5 6" key="1">
    <citation type="submission" date="2017-03" db="EMBL/GenBank/DDBJ databases">
        <authorList>
            <person name="Afonso C.L."/>
            <person name="Miller P.J."/>
            <person name="Scott M.A."/>
            <person name="Spackman E."/>
            <person name="Goraichik I."/>
            <person name="Dimitrov K.M."/>
            <person name="Suarez D.L."/>
            <person name="Swayne D.E."/>
        </authorList>
    </citation>
    <scope>NUCLEOTIDE SEQUENCE [LARGE SCALE GENOMIC DNA]</scope>
    <source>
        <strain evidence="5 6">CECT 7023</strain>
    </source>
</reference>
<keyword evidence="3" id="KW-0804">Transcription</keyword>
<dbReference type="AlphaFoldDB" id="A0A1Y5T3K5"/>
<accession>A0A1Y5T3K5</accession>
<keyword evidence="1" id="KW-0805">Transcription regulation</keyword>
<dbReference type="InterPro" id="IPR005143">
    <property type="entry name" value="TF_LuxR_autoind-bd_dom"/>
</dbReference>
<dbReference type="Gene3D" id="3.30.450.80">
    <property type="entry name" value="Transcription factor LuxR-like, autoinducer-binding domain"/>
    <property type="match status" value="1"/>
</dbReference>
<keyword evidence="2" id="KW-0238">DNA-binding</keyword>
<evidence type="ECO:0000259" key="4">
    <source>
        <dbReference type="Pfam" id="PF03472"/>
    </source>
</evidence>
<keyword evidence="6" id="KW-1185">Reference proteome</keyword>
<evidence type="ECO:0000256" key="2">
    <source>
        <dbReference type="ARBA" id="ARBA00023125"/>
    </source>
</evidence>